<dbReference type="PANTHER" id="PTHR33562:SF14">
    <property type="entry name" value="PROTEIN QUIVER"/>
    <property type="match status" value="1"/>
</dbReference>
<proteinExistence type="predicted"/>
<evidence type="ECO:0000256" key="5">
    <source>
        <dbReference type="ARBA" id="ARBA00022989"/>
    </source>
</evidence>
<name>A0A336MBX0_CULSO</name>
<evidence type="ECO:0000313" key="11">
    <source>
        <dbReference type="EMBL" id="SSX07097.1"/>
    </source>
</evidence>
<organism evidence="12">
    <name type="scientific">Culicoides sonorensis</name>
    <name type="common">Biting midge</name>
    <dbReference type="NCBI Taxonomy" id="179676"/>
    <lineage>
        <taxon>Eukaryota</taxon>
        <taxon>Metazoa</taxon>
        <taxon>Ecdysozoa</taxon>
        <taxon>Arthropoda</taxon>
        <taxon>Hexapoda</taxon>
        <taxon>Insecta</taxon>
        <taxon>Pterygota</taxon>
        <taxon>Neoptera</taxon>
        <taxon>Endopterygota</taxon>
        <taxon>Diptera</taxon>
        <taxon>Nematocera</taxon>
        <taxon>Chironomoidea</taxon>
        <taxon>Ceratopogonidae</taxon>
        <taxon>Ceratopogoninae</taxon>
        <taxon>Culicoides</taxon>
        <taxon>Monoculicoides</taxon>
    </lineage>
</organism>
<feature type="signal peptide" evidence="10">
    <location>
        <begin position="1"/>
        <end position="24"/>
    </location>
</feature>
<feature type="transmembrane region" description="Helical" evidence="9">
    <location>
        <begin position="95"/>
        <end position="114"/>
    </location>
</feature>
<keyword evidence="7" id="KW-0325">Glycoprotein</keyword>
<comment type="subcellular location">
    <subcellularLocation>
        <location evidence="1">Membrane</location>
        <topology evidence="1">Lipid-anchor</topology>
        <topology evidence="1">GPI-anchor</topology>
    </subcellularLocation>
</comment>
<evidence type="ECO:0000256" key="3">
    <source>
        <dbReference type="ARBA" id="ARBA00022692"/>
    </source>
</evidence>
<keyword evidence="2" id="KW-0336">GPI-anchor</keyword>
<keyword evidence="3 9" id="KW-0812">Transmembrane</keyword>
<dbReference type="AlphaFoldDB" id="A0A336MBX0"/>
<keyword evidence="5 9" id="KW-1133">Transmembrane helix</keyword>
<reference evidence="11" key="1">
    <citation type="submission" date="2018-04" db="EMBL/GenBank/DDBJ databases">
        <authorList>
            <person name="Go L.Y."/>
            <person name="Mitchell J.A."/>
        </authorList>
    </citation>
    <scope>NUCLEOTIDE SEQUENCE</scope>
    <source>
        <tissue evidence="11">Whole organism</tissue>
    </source>
</reference>
<evidence type="ECO:0000256" key="2">
    <source>
        <dbReference type="ARBA" id="ARBA00022622"/>
    </source>
</evidence>
<evidence type="ECO:0000256" key="7">
    <source>
        <dbReference type="ARBA" id="ARBA00023180"/>
    </source>
</evidence>
<gene>
    <name evidence="12" type="primary">CSON014534</name>
</gene>
<dbReference type="VEuPathDB" id="VectorBase:CSON014534"/>
<dbReference type="InterPro" id="IPR050975">
    <property type="entry name" value="Sleep_regulator"/>
</dbReference>
<keyword evidence="4 10" id="KW-0732">Signal</keyword>
<evidence type="ECO:0000256" key="4">
    <source>
        <dbReference type="ARBA" id="ARBA00022729"/>
    </source>
</evidence>
<evidence type="ECO:0000313" key="12">
    <source>
        <dbReference type="EMBL" id="SSX27440.1"/>
    </source>
</evidence>
<keyword evidence="8" id="KW-0449">Lipoprotein</keyword>
<dbReference type="OMA" id="YHCICKE"/>
<dbReference type="GO" id="GO:0098552">
    <property type="term" value="C:side of membrane"/>
    <property type="evidence" value="ECO:0007669"/>
    <property type="project" value="UniProtKB-KW"/>
</dbReference>
<protein>
    <submittedName>
        <fullName evidence="12">CSON014534 protein</fullName>
    </submittedName>
</protein>
<feature type="chain" id="PRO_5036328660" evidence="10">
    <location>
        <begin position="25"/>
        <end position="139"/>
    </location>
</feature>
<keyword evidence="6 9" id="KW-0472">Membrane</keyword>
<reference evidence="12" key="2">
    <citation type="submission" date="2018-07" db="EMBL/GenBank/DDBJ databases">
        <authorList>
            <person name="Quirk P.G."/>
            <person name="Krulwich T.A."/>
        </authorList>
    </citation>
    <scope>NUCLEOTIDE SEQUENCE</scope>
</reference>
<dbReference type="PANTHER" id="PTHR33562">
    <property type="entry name" value="ATILLA, ISOFORM B-RELATED-RELATED"/>
    <property type="match status" value="1"/>
</dbReference>
<evidence type="ECO:0000256" key="1">
    <source>
        <dbReference type="ARBA" id="ARBA00004589"/>
    </source>
</evidence>
<evidence type="ECO:0000256" key="9">
    <source>
        <dbReference type="SAM" id="Phobius"/>
    </source>
</evidence>
<sequence length="139" mass="15630">MVSLQSIAIASIVFLIVLVQQGHAIRCYECNSHNDSRCAEAIPPEALSIDCDSRVIRGCGYDDSSYKNRCYQRSGFGGRQEVCACDTDNCNSATSMSLGFGLIIAILLKYKIFLTDMTFKKKCRIKLKFHFGQNIRWLN</sequence>
<dbReference type="EMBL" id="UFQT01000829">
    <property type="protein sequence ID" value="SSX27440.1"/>
    <property type="molecule type" value="Genomic_DNA"/>
</dbReference>
<evidence type="ECO:0000256" key="10">
    <source>
        <dbReference type="SAM" id="SignalP"/>
    </source>
</evidence>
<evidence type="ECO:0000256" key="6">
    <source>
        <dbReference type="ARBA" id="ARBA00023136"/>
    </source>
</evidence>
<evidence type="ECO:0000256" key="8">
    <source>
        <dbReference type="ARBA" id="ARBA00023288"/>
    </source>
</evidence>
<dbReference type="EMBL" id="UFQS01000829">
    <property type="protein sequence ID" value="SSX07097.1"/>
    <property type="molecule type" value="Genomic_DNA"/>
</dbReference>
<accession>A0A336MBX0</accession>